<evidence type="ECO:0000256" key="2">
    <source>
        <dbReference type="ARBA" id="ARBA00022857"/>
    </source>
</evidence>
<dbReference type="SUPFAM" id="SSF51735">
    <property type="entry name" value="NAD(P)-binding Rossmann-fold domains"/>
    <property type="match status" value="1"/>
</dbReference>
<protein>
    <submittedName>
        <fullName evidence="4">NmrA-like family domain-containing protein 1</fullName>
    </submittedName>
</protein>
<dbReference type="OrthoDB" id="3358371at2759"/>
<dbReference type="PANTHER" id="PTHR42748:SF26">
    <property type="entry name" value="NMRA-LIKE DOMAIN-CONTAINING PROTEIN"/>
    <property type="match status" value="1"/>
</dbReference>
<keyword evidence="2" id="KW-0521">NADP</keyword>
<dbReference type="KEGG" id="ffu:CLAFUR5_07059"/>
<reference evidence="4" key="1">
    <citation type="submission" date="2021-12" db="EMBL/GenBank/DDBJ databases">
        <authorList>
            <person name="Zaccaron A."/>
            <person name="Stergiopoulos I."/>
        </authorList>
    </citation>
    <scope>NUCLEOTIDE SEQUENCE</scope>
    <source>
        <strain evidence="4">Race5_Kim</strain>
    </source>
</reference>
<gene>
    <name evidence="4" type="ORF">CLAFUR5_07059</name>
</gene>
<organism evidence="4 5">
    <name type="scientific">Passalora fulva</name>
    <name type="common">Tomato leaf mold</name>
    <name type="synonym">Cladosporium fulvum</name>
    <dbReference type="NCBI Taxonomy" id="5499"/>
    <lineage>
        <taxon>Eukaryota</taxon>
        <taxon>Fungi</taxon>
        <taxon>Dikarya</taxon>
        <taxon>Ascomycota</taxon>
        <taxon>Pezizomycotina</taxon>
        <taxon>Dothideomycetes</taxon>
        <taxon>Dothideomycetidae</taxon>
        <taxon>Mycosphaerellales</taxon>
        <taxon>Mycosphaerellaceae</taxon>
        <taxon>Fulvia</taxon>
    </lineage>
</organism>
<dbReference type="Gene3D" id="3.40.50.720">
    <property type="entry name" value="NAD(P)-binding Rossmann-like Domain"/>
    <property type="match status" value="1"/>
</dbReference>
<proteinExistence type="inferred from homology"/>
<dbReference type="Proteomes" id="UP000756132">
    <property type="component" value="Chromosome 6"/>
</dbReference>
<dbReference type="PANTHER" id="PTHR42748">
    <property type="entry name" value="NITROGEN METABOLITE REPRESSION PROTEIN NMRA FAMILY MEMBER"/>
    <property type="match status" value="1"/>
</dbReference>
<sequence>MPTDKKLIVIIGITGQQGGSVAKVFQSEPGWHFRGVTREPYSTSDAHLREAGIELIAAADLDNVPSLERAFEGADAIFSVTDFWQFVKPGRQIFAQARQQNRQPIALAYEREFQQGKNIIDAAAKVHAMKPLHRLTISTLADLRKWSNGESSTIFTLRAKLLTANTSRPRTQSLRGSVVTSKWVTI</sequence>
<name>A0A9Q8PAK4_PASFU</name>
<reference evidence="4" key="2">
    <citation type="journal article" date="2022" name="Microb. Genom.">
        <title>A chromosome-scale genome assembly of the tomato pathogen Cladosporium fulvum reveals a compartmentalized genome architecture and the presence of a dispensable chromosome.</title>
        <authorList>
            <person name="Zaccaron A.Z."/>
            <person name="Chen L.H."/>
            <person name="Samaras A."/>
            <person name="Stergiopoulos I."/>
        </authorList>
    </citation>
    <scope>NUCLEOTIDE SEQUENCE</scope>
    <source>
        <strain evidence="4">Race5_Kim</strain>
    </source>
</reference>
<dbReference type="InterPro" id="IPR036291">
    <property type="entry name" value="NAD(P)-bd_dom_sf"/>
</dbReference>
<evidence type="ECO:0000256" key="1">
    <source>
        <dbReference type="ARBA" id="ARBA00006328"/>
    </source>
</evidence>
<keyword evidence="5" id="KW-1185">Reference proteome</keyword>
<dbReference type="InterPro" id="IPR008030">
    <property type="entry name" value="NmrA-like"/>
</dbReference>
<dbReference type="Pfam" id="PF05368">
    <property type="entry name" value="NmrA"/>
    <property type="match status" value="1"/>
</dbReference>
<dbReference type="EMBL" id="CP090168">
    <property type="protein sequence ID" value="UJO18928.1"/>
    <property type="molecule type" value="Genomic_DNA"/>
</dbReference>
<evidence type="ECO:0000313" key="5">
    <source>
        <dbReference type="Proteomes" id="UP000756132"/>
    </source>
</evidence>
<feature type="domain" description="NmrA-like" evidence="3">
    <location>
        <begin position="5"/>
        <end position="126"/>
    </location>
</feature>
<dbReference type="InterPro" id="IPR051164">
    <property type="entry name" value="NmrA-like_oxidored"/>
</dbReference>
<evidence type="ECO:0000313" key="4">
    <source>
        <dbReference type="EMBL" id="UJO18928.1"/>
    </source>
</evidence>
<dbReference type="RefSeq" id="XP_047763294.1">
    <property type="nucleotide sequence ID" value="XM_047906207.1"/>
</dbReference>
<dbReference type="GeneID" id="71986937"/>
<dbReference type="GO" id="GO:0005634">
    <property type="term" value="C:nucleus"/>
    <property type="evidence" value="ECO:0007669"/>
    <property type="project" value="TreeGrafter"/>
</dbReference>
<dbReference type="AlphaFoldDB" id="A0A9Q8PAK4"/>
<accession>A0A9Q8PAK4</accession>
<evidence type="ECO:0000259" key="3">
    <source>
        <dbReference type="Pfam" id="PF05368"/>
    </source>
</evidence>
<comment type="similarity">
    <text evidence="1">Belongs to the NmrA-type oxidoreductase family.</text>
</comment>